<feature type="region of interest" description="Disordered" evidence="3">
    <location>
        <begin position="242"/>
        <end position="261"/>
    </location>
</feature>
<dbReference type="Gene3D" id="3.40.50.2000">
    <property type="entry name" value="Glycogen Phosphorylase B"/>
    <property type="match status" value="2"/>
</dbReference>
<dbReference type="GO" id="GO:0035251">
    <property type="term" value="F:UDP-glucosyltransferase activity"/>
    <property type="evidence" value="ECO:0007669"/>
    <property type="project" value="TreeGrafter"/>
</dbReference>
<evidence type="ECO:0000256" key="2">
    <source>
        <dbReference type="ARBA" id="ARBA00022679"/>
    </source>
</evidence>
<dbReference type="Proteomes" id="UP000006038">
    <property type="component" value="Chromosome 10"/>
</dbReference>
<sequence>MAAAEELHFLLVPLAAQGHIIPMVEVGGGRVTVVTTPVNAARNRAAVEGARREGVEIELTEVAFPGREFGLPDGVENMDQLVDLAMYQAFFKAFWSMEAALEEYVTILSHPAAGGFVTHCGWNATLEAISHGVPTLTWPIFSDQFSSERLLVDVLGVGVRSGVKVPTLFLPAEAEGVHVASADVVKVVTELMDGGAEGAARRARAKEFAAKATAAVEEGGSSHADLTDMIGYISELSTKKQLGEKSTNNTEADAALSVVPS</sequence>
<dbReference type="EnsemblPlants" id="OB10G13100.1">
    <property type="protein sequence ID" value="OB10G13100.1"/>
    <property type="gene ID" value="OB10G13100"/>
</dbReference>
<dbReference type="AlphaFoldDB" id="J3N1B2"/>
<dbReference type="eggNOG" id="KOG1192">
    <property type="taxonomic scope" value="Eukaryota"/>
</dbReference>
<dbReference type="Pfam" id="PF00201">
    <property type="entry name" value="UDPGT"/>
    <property type="match status" value="1"/>
</dbReference>
<name>J3N1B2_ORYBR</name>
<dbReference type="SUPFAM" id="SSF53756">
    <property type="entry name" value="UDP-Glycosyltransferase/glycogen phosphorylase"/>
    <property type="match status" value="2"/>
</dbReference>
<evidence type="ECO:0008006" key="6">
    <source>
        <dbReference type="Google" id="ProtNLM"/>
    </source>
</evidence>
<dbReference type="Gramene" id="OB10G13100.1">
    <property type="protein sequence ID" value="OB10G13100.1"/>
    <property type="gene ID" value="OB10G13100"/>
</dbReference>
<dbReference type="PANTHER" id="PTHR48047:SF90">
    <property type="entry name" value="GLYCOSYLTRANSFERASE"/>
    <property type="match status" value="1"/>
</dbReference>
<reference evidence="4" key="2">
    <citation type="submission" date="2013-04" db="UniProtKB">
        <authorList>
            <consortium name="EnsemblPlants"/>
        </authorList>
    </citation>
    <scope>IDENTIFICATION</scope>
</reference>
<dbReference type="InterPro" id="IPR002213">
    <property type="entry name" value="UDP_glucos_trans"/>
</dbReference>
<organism evidence="4">
    <name type="scientific">Oryza brachyantha</name>
    <name type="common">malo sina</name>
    <dbReference type="NCBI Taxonomy" id="4533"/>
    <lineage>
        <taxon>Eukaryota</taxon>
        <taxon>Viridiplantae</taxon>
        <taxon>Streptophyta</taxon>
        <taxon>Embryophyta</taxon>
        <taxon>Tracheophyta</taxon>
        <taxon>Spermatophyta</taxon>
        <taxon>Magnoliopsida</taxon>
        <taxon>Liliopsida</taxon>
        <taxon>Poales</taxon>
        <taxon>Poaceae</taxon>
        <taxon>BOP clade</taxon>
        <taxon>Oryzoideae</taxon>
        <taxon>Oryzeae</taxon>
        <taxon>Oryzinae</taxon>
        <taxon>Oryza</taxon>
    </lineage>
</organism>
<keyword evidence="5" id="KW-1185">Reference proteome</keyword>
<dbReference type="PANTHER" id="PTHR48047">
    <property type="entry name" value="GLYCOSYLTRANSFERASE"/>
    <property type="match status" value="1"/>
</dbReference>
<keyword evidence="2" id="KW-0808">Transferase</keyword>
<evidence type="ECO:0000313" key="4">
    <source>
        <dbReference type="EnsemblPlants" id="OB10G13100.1"/>
    </source>
</evidence>
<reference evidence="4" key="1">
    <citation type="journal article" date="2013" name="Nat. Commun.">
        <title>Whole-genome sequencing of Oryza brachyantha reveals mechanisms underlying Oryza genome evolution.</title>
        <authorList>
            <person name="Chen J."/>
            <person name="Huang Q."/>
            <person name="Gao D."/>
            <person name="Wang J."/>
            <person name="Lang Y."/>
            <person name="Liu T."/>
            <person name="Li B."/>
            <person name="Bai Z."/>
            <person name="Luis Goicoechea J."/>
            <person name="Liang C."/>
            <person name="Chen C."/>
            <person name="Zhang W."/>
            <person name="Sun S."/>
            <person name="Liao Y."/>
            <person name="Zhang X."/>
            <person name="Yang L."/>
            <person name="Song C."/>
            <person name="Wang M."/>
            <person name="Shi J."/>
            <person name="Liu G."/>
            <person name="Liu J."/>
            <person name="Zhou H."/>
            <person name="Zhou W."/>
            <person name="Yu Q."/>
            <person name="An N."/>
            <person name="Chen Y."/>
            <person name="Cai Q."/>
            <person name="Wang B."/>
            <person name="Liu B."/>
            <person name="Min J."/>
            <person name="Huang Y."/>
            <person name="Wu H."/>
            <person name="Li Z."/>
            <person name="Zhang Y."/>
            <person name="Yin Y."/>
            <person name="Song W."/>
            <person name="Jiang J."/>
            <person name="Jackson S.A."/>
            <person name="Wing R.A."/>
            <person name="Wang J."/>
            <person name="Chen M."/>
        </authorList>
    </citation>
    <scope>NUCLEOTIDE SEQUENCE [LARGE SCALE GENOMIC DNA]</scope>
    <source>
        <strain evidence="4">cv. IRGC 101232</strain>
    </source>
</reference>
<evidence type="ECO:0000256" key="1">
    <source>
        <dbReference type="ARBA" id="ARBA00009995"/>
    </source>
</evidence>
<protein>
    <recommendedName>
        <fullName evidence="6">UDP-glycosyltransferases domain-containing protein</fullName>
    </recommendedName>
</protein>
<comment type="similarity">
    <text evidence="1">Belongs to the UDP-glycosyltransferase family.</text>
</comment>
<accession>J3N1B2</accession>
<evidence type="ECO:0000313" key="5">
    <source>
        <dbReference type="Proteomes" id="UP000006038"/>
    </source>
</evidence>
<proteinExistence type="inferred from homology"/>
<evidence type="ECO:0000256" key="3">
    <source>
        <dbReference type="SAM" id="MobiDB-lite"/>
    </source>
</evidence>
<dbReference type="HOGENOM" id="CLU_001724_2_2_1"/>
<dbReference type="OMA" id="HHIAVHE"/>